<accession>A4G7H0</accession>
<evidence type="ECO:0000313" key="4">
    <source>
        <dbReference type="EMBL" id="CAL62457.2"/>
    </source>
</evidence>
<dbReference type="Gene3D" id="3.40.190.10">
    <property type="entry name" value="Periplasmic binding protein-like II"/>
    <property type="match status" value="1"/>
</dbReference>
<dbReference type="EMBL" id="CU207211">
    <property type="protein sequence ID" value="CAL62457.2"/>
    <property type="molecule type" value="Genomic_DNA"/>
</dbReference>
<proteinExistence type="predicted"/>
<keyword evidence="5" id="KW-1185">Reference proteome</keyword>
<dbReference type="Gene3D" id="3.10.105.10">
    <property type="entry name" value="Dipeptide-binding Protein, Domain 3"/>
    <property type="match status" value="1"/>
</dbReference>
<dbReference type="InterPro" id="IPR000914">
    <property type="entry name" value="SBP_5_dom"/>
</dbReference>
<dbReference type="SUPFAM" id="SSF53850">
    <property type="entry name" value="Periplasmic binding protein-like II"/>
    <property type="match status" value="1"/>
</dbReference>
<dbReference type="PANTHER" id="PTHR30290:SF64">
    <property type="entry name" value="ABC TRANSPORTER PERIPLASMIC BINDING PROTEIN"/>
    <property type="match status" value="1"/>
</dbReference>
<dbReference type="InterPro" id="IPR039424">
    <property type="entry name" value="SBP_5"/>
</dbReference>
<dbReference type="CDD" id="cd08497">
    <property type="entry name" value="MbnE-like"/>
    <property type="match status" value="1"/>
</dbReference>
<feature type="domain" description="Solute-binding protein family 5" evidence="3">
    <location>
        <begin position="117"/>
        <end position="523"/>
    </location>
</feature>
<name>A4G7H0_HERAR</name>
<organism evidence="4 5">
    <name type="scientific">Herminiimonas arsenicoxydans</name>
    <dbReference type="NCBI Taxonomy" id="204773"/>
    <lineage>
        <taxon>Bacteria</taxon>
        <taxon>Pseudomonadati</taxon>
        <taxon>Pseudomonadota</taxon>
        <taxon>Betaproteobacteria</taxon>
        <taxon>Burkholderiales</taxon>
        <taxon>Oxalobacteraceae</taxon>
        <taxon>Herminiimonas</taxon>
    </lineage>
</organism>
<dbReference type="Pfam" id="PF00496">
    <property type="entry name" value="SBP_bac_5"/>
    <property type="match status" value="1"/>
</dbReference>
<dbReference type="PANTHER" id="PTHR30290">
    <property type="entry name" value="PERIPLASMIC BINDING COMPONENT OF ABC TRANSPORTER"/>
    <property type="match status" value="1"/>
</dbReference>
<dbReference type="Proteomes" id="UP000006697">
    <property type="component" value="Chromosome"/>
</dbReference>
<evidence type="ECO:0000256" key="2">
    <source>
        <dbReference type="SAM" id="SignalP"/>
    </source>
</evidence>
<dbReference type="PIRSF" id="PIRSF002741">
    <property type="entry name" value="MppA"/>
    <property type="match status" value="1"/>
</dbReference>
<dbReference type="STRING" id="204773.HEAR2326"/>
<gene>
    <name evidence="4" type="ordered locus">HEAR2326</name>
</gene>
<feature type="signal peptide" evidence="2">
    <location>
        <begin position="1"/>
        <end position="39"/>
    </location>
</feature>
<sequence>MFLRQQGRPAANTNDRRMAKSLFSFLLICFLSQGGSAFAAHAFSLYDTPRYPAGFTHFDYVNPDAPKGGELFLANPDRRTSFDKFNPFSMKGVSAAGVSNLMFETLAVGSSDEIATMYGLLADDMVLAPDRMSMTFRLNPRARFNNGDPVLAADVKYSFDTLIAKGAPQFKSIFAEVKQCVVLNERTVRFDFKSLNHELPLIVGGVPVFSRKWAAGTDFDQIQLTPPIATGPYLIDRYDSGRAISYKLNPGYWGTDIPSRKGMFNFGRINYRFYKDDVARLEAFKAGEFDLVVEYSAKNWARSYKGPKFSSGEIIKRELTHSNGAGMQGFVMNLRRPQFQDVRVRRALDLALDFEWMNRQLFFGSYKRIYSFFNNSPMAATSLPSADELALLEPLRSKLDPVVFGPAPVPPSTDPPRSLRGNLLEAVELFRQAGWTYRDGALRNDKGEPFAFEIMDDQSALSRVISVYVRNLQKLGIQVTQRTADYALVQKRMEEFDFDMTSIRFPDVSSPGNEMFDMFGSRAADEKGSNNAWGLKDPAVDRLVEKLVAADSRRQLVAAARALDRVLLHKHIVVTHWYSSTHRVAYRDRFGIPATAPLYYQADPYVISSWWERKAR</sequence>
<evidence type="ECO:0000259" key="3">
    <source>
        <dbReference type="Pfam" id="PF00496"/>
    </source>
</evidence>
<dbReference type="eggNOG" id="COG4166">
    <property type="taxonomic scope" value="Bacteria"/>
</dbReference>
<feature type="chain" id="PRO_5002669112" evidence="2">
    <location>
        <begin position="40"/>
        <end position="616"/>
    </location>
</feature>
<dbReference type="KEGG" id="har:HEAR2326"/>
<protein>
    <submittedName>
        <fullName evidence="4">ABC transporter, periplasmic substrate-binding protein</fullName>
    </submittedName>
</protein>
<dbReference type="GO" id="GO:0015833">
    <property type="term" value="P:peptide transport"/>
    <property type="evidence" value="ECO:0007669"/>
    <property type="project" value="TreeGrafter"/>
</dbReference>
<dbReference type="GO" id="GO:0030288">
    <property type="term" value="C:outer membrane-bounded periplasmic space"/>
    <property type="evidence" value="ECO:0007669"/>
    <property type="project" value="TreeGrafter"/>
</dbReference>
<dbReference type="GO" id="GO:1904680">
    <property type="term" value="F:peptide transmembrane transporter activity"/>
    <property type="evidence" value="ECO:0007669"/>
    <property type="project" value="TreeGrafter"/>
</dbReference>
<dbReference type="AlphaFoldDB" id="A4G7H0"/>
<dbReference type="HOGENOM" id="CLU_023171_0_0_4"/>
<evidence type="ECO:0000313" key="5">
    <source>
        <dbReference type="Proteomes" id="UP000006697"/>
    </source>
</evidence>
<dbReference type="GO" id="GO:0042884">
    <property type="term" value="P:microcin transport"/>
    <property type="evidence" value="ECO:0007669"/>
    <property type="project" value="TreeGrafter"/>
</dbReference>
<keyword evidence="1 2" id="KW-0732">Signal</keyword>
<reference evidence="4 5" key="1">
    <citation type="journal article" date="2007" name="PLoS Genet.">
        <title>A tale of two oxidation states: bacterial colonization of arsenic-rich environments.</title>
        <authorList>
            <person name="Muller D."/>
            <person name="Medigue C."/>
            <person name="Koechler S."/>
            <person name="Barbe V."/>
            <person name="Barakat M."/>
            <person name="Talla E."/>
            <person name="Bonnefoy V."/>
            <person name="Krin E."/>
            <person name="Arsene-Ploetze F."/>
            <person name="Carapito C."/>
            <person name="Chandler M."/>
            <person name="Cournoyer B."/>
            <person name="Cruveiller S."/>
            <person name="Dossat C."/>
            <person name="Duval S."/>
            <person name="Heymann M."/>
            <person name="Leize E."/>
            <person name="Lieutaud A."/>
            <person name="Lievremont D."/>
            <person name="Makita Y."/>
            <person name="Mangenot S."/>
            <person name="Nitschke W."/>
            <person name="Ortet P."/>
            <person name="Perdrial N."/>
            <person name="Schoepp B."/>
            <person name="Siguier N."/>
            <person name="Simeonova D.D."/>
            <person name="Rouy Z."/>
            <person name="Segurens B."/>
            <person name="Turlin E."/>
            <person name="Vallenet D."/>
            <person name="Van Dorsselaer A."/>
            <person name="Weiss S."/>
            <person name="Weissenbach J."/>
            <person name="Lett M.C."/>
            <person name="Danchin A."/>
            <person name="Bertin P.N."/>
        </authorList>
    </citation>
    <scope>NUCLEOTIDE SEQUENCE [LARGE SCALE GENOMIC DNA]</scope>
    <source>
        <strain evidence="5">ULPAs1</strain>
    </source>
</reference>
<evidence type="ECO:0000256" key="1">
    <source>
        <dbReference type="ARBA" id="ARBA00022729"/>
    </source>
</evidence>
<dbReference type="GO" id="GO:0043190">
    <property type="term" value="C:ATP-binding cassette (ABC) transporter complex"/>
    <property type="evidence" value="ECO:0007669"/>
    <property type="project" value="InterPro"/>
</dbReference>
<dbReference type="InterPro" id="IPR030678">
    <property type="entry name" value="Peptide/Ni-bd"/>
</dbReference>